<dbReference type="InterPro" id="IPR047650">
    <property type="entry name" value="Transpos_IS110"/>
</dbReference>
<dbReference type="InterPro" id="IPR003346">
    <property type="entry name" value="Transposase_20"/>
</dbReference>
<comment type="caution">
    <text evidence="2">The sequence shown here is derived from an EMBL/GenBank/DDBJ whole genome shotgun (WGS) entry which is preliminary data.</text>
</comment>
<name>A0ABY2BHR3_9ACTN</name>
<dbReference type="PANTHER" id="PTHR33055:SF3">
    <property type="entry name" value="PUTATIVE TRANSPOSASE FOR IS117-RELATED"/>
    <property type="match status" value="1"/>
</dbReference>
<evidence type="ECO:0000313" key="2">
    <source>
        <dbReference type="EMBL" id="TCO17954.1"/>
    </source>
</evidence>
<dbReference type="EMBL" id="SLWM01000013">
    <property type="protein sequence ID" value="TCO17954.1"/>
    <property type="molecule type" value="Genomic_DNA"/>
</dbReference>
<keyword evidence="3" id="KW-1185">Reference proteome</keyword>
<dbReference type="PANTHER" id="PTHR33055">
    <property type="entry name" value="TRANSPOSASE FOR INSERTION SEQUENCE ELEMENT IS1111A"/>
    <property type="match status" value="1"/>
</dbReference>
<dbReference type="Proteomes" id="UP000295818">
    <property type="component" value="Unassembled WGS sequence"/>
</dbReference>
<organism evidence="2 3">
    <name type="scientific">Kribbella orskensis</name>
    <dbReference type="NCBI Taxonomy" id="2512216"/>
    <lineage>
        <taxon>Bacteria</taxon>
        <taxon>Bacillati</taxon>
        <taxon>Actinomycetota</taxon>
        <taxon>Actinomycetes</taxon>
        <taxon>Propionibacteriales</taxon>
        <taxon>Kribbellaceae</taxon>
        <taxon>Kribbella</taxon>
    </lineage>
</organism>
<dbReference type="Pfam" id="PF02371">
    <property type="entry name" value="Transposase_20"/>
    <property type="match status" value="1"/>
</dbReference>
<proteinExistence type="predicted"/>
<reference evidence="2 3" key="1">
    <citation type="journal article" date="2015" name="Stand. Genomic Sci.">
        <title>Genomic Encyclopedia of Bacterial and Archaeal Type Strains, Phase III: the genomes of soil and plant-associated and newly described type strains.</title>
        <authorList>
            <person name="Whitman W.B."/>
            <person name="Woyke T."/>
            <person name="Klenk H.P."/>
            <person name="Zhou Y."/>
            <person name="Lilburn T.G."/>
            <person name="Beck B.J."/>
            <person name="De Vos P."/>
            <person name="Vandamme P."/>
            <person name="Eisen J.A."/>
            <person name="Garrity G."/>
            <person name="Hugenholtz P."/>
            <person name="Kyrpides N.C."/>
        </authorList>
    </citation>
    <scope>NUCLEOTIDE SEQUENCE [LARGE SCALE GENOMIC DNA]</scope>
    <source>
        <strain evidence="2 3">VKM Ac-2538</strain>
    </source>
</reference>
<accession>A0ABY2BHR3</accession>
<evidence type="ECO:0000313" key="3">
    <source>
        <dbReference type="Proteomes" id="UP000295818"/>
    </source>
</evidence>
<protein>
    <submittedName>
        <fullName evidence="2">Transposase IS116/IS110/IS902 family protein</fullName>
    </submittedName>
</protein>
<evidence type="ECO:0000259" key="1">
    <source>
        <dbReference type="Pfam" id="PF02371"/>
    </source>
</evidence>
<feature type="domain" description="Transposase IS116/IS110/IS902 C-terminal" evidence="1">
    <location>
        <begin position="57"/>
        <end position="128"/>
    </location>
</feature>
<sequence>MLGATASWIREDRDASTCELTVDNRPVHRFRYPGFSSYERTRKVRGRVAGDPGYVAVQQIPGIGPTLAAVLVAEIGDITRFTRAEQLTCWAGLTPTHHESDTHVHRGRITKQGSRLVRWAVVESVQILPATTTVGRFRDRVAARRGHNIGVVAAGRRQLEYVYYALRDHHVRALDPALNRAPDNTIHQPATAA</sequence>
<gene>
    <name evidence="2" type="ORF">EV644_113184</name>
</gene>